<name>A0ACC2WFS2_9TREE</name>
<dbReference type="Proteomes" id="UP001243375">
    <property type="component" value="Unassembled WGS sequence"/>
</dbReference>
<evidence type="ECO:0000313" key="1">
    <source>
        <dbReference type="EMBL" id="KAJ9110512.1"/>
    </source>
</evidence>
<comment type="caution">
    <text evidence="1">The sequence shown here is derived from an EMBL/GenBank/DDBJ whole genome shotgun (WGS) entry which is preliminary data.</text>
</comment>
<evidence type="ECO:0000313" key="2">
    <source>
        <dbReference type="Proteomes" id="UP001243375"/>
    </source>
</evidence>
<sequence length="574" mass="63406">MAYAGGYNRGVDKYRQAYQYSQEHAQSTSSGQGVSSLGMNGADVETMKVTVKDPSVAFRLLEPLSQAYEAHEKSTPLEDYTYNRFQVKFKAQPDMEAFLQTFYSHFPELDPSARRMYTRSGSADSEAPSQHTQICIPGFQLVRRNRSPDLPRNDGSMLQGGVKRKTSDEDLFPGTRKMDIPRYDGPAPEWELRGEFGKEDTDSYDMQPALQQTQHESFFSNLAGIAIEGRYAGNKPVRREYMYPPPGSVDKDGFAKPYVPAMIDTPTPANRVYHLNPLDPNIRKAQEAAHHLPVFSPIKRSVPVVKDALVPPDLSSDLPIDLQSQRKDPGSYHSPQQQLQLASIGMGGYVKGQADGLDKPMIQLIETTQTDLGWKSKQTAAEKERNQIRRLSPAKASPHSLRHILAPDTVPPQRNVNNEQLSASTSSAKPTRDAPWPVIYGSQAAISSSVGNAISGVADTHKTMEDYPAKSYAKNDMSAQCLEEYGRRAKEGAHNESSSPRRAGNVSRIQTPSDQIQHPGAPQEVSRVDPASQPVTANITQISTLYTLSADDLDAVIDDILAEDGFIPFVRARI</sequence>
<organism evidence="1 2">
    <name type="scientific">Naganishia vaughanmartiniae</name>
    <dbReference type="NCBI Taxonomy" id="1424756"/>
    <lineage>
        <taxon>Eukaryota</taxon>
        <taxon>Fungi</taxon>
        <taxon>Dikarya</taxon>
        <taxon>Basidiomycota</taxon>
        <taxon>Agaricomycotina</taxon>
        <taxon>Tremellomycetes</taxon>
        <taxon>Filobasidiales</taxon>
        <taxon>Filobasidiaceae</taxon>
        <taxon>Naganishia</taxon>
    </lineage>
</organism>
<keyword evidence="2" id="KW-1185">Reference proteome</keyword>
<gene>
    <name evidence="1" type="ORF">QFC22_006719</name>
</gene>
<dbReference type="EMBL" id="JASBWU010000039">
    <property type="protein sequence ID" value="KAJ9110512.1"/>
    <property type="molecule type" value="Genomic_DNA"/>
</dbReference>
<reference evidence="1" key="1">
    <citation type="submission" date="2023-04" db="EMBL/GenBank/DDBJ databases">
        <title>Draft Genome sequencing of Naganishia species isolated from polar environments using Oxford Nanopore Technology.</title>
        <authorList>
            <person name="Leo P."/>
            <person name="Venkateswaran K."/>
        </authorList>
    </citation>
    <scope>NUCLEOTIDE SEQUENCE</scope>
    <source>
        <strain evidence="1">MNA-CCFEE 5425</strain>
    </source>
</reference>
<proteinExistence type="predicted"/>
<protein>
    <submittedName>
        <fullName evidence="1">Uncharacterized protein</fullName>
    </submittedName>
</protein>
<accession>A0ACC2WFS2</accession>